<dbReference type="Proteomes" id="UP000061010">
    <property type="component" value="Chromosome"/>
</dbReference>
<dbReference type="AlphaFoldDB" id="A0A0S1B051"/>
<dbReference type="InterPro" id="IPR031800">
    <property type="entry name" value="PilZ_atypical"/>
</dbReference>
<feature type="domain" description="Cyclic di-GMP receptor atypical PilZ" evidence="1">
    <location>
        <begin position="48"/>
        <end position="192"/>
    </location>
</feature>
<gene>
    <name evidence="2" type="ORF">AOT14_19540</name>
</gene>
<dbReference type="EMBL" id="CP012900">
    <property type="protein sequence ID" value="ALJ28331.1"/>
    <property type="molecule type" value="Genomic_DNA"/>
</dbReference>
<evidence type="ECO:0000313" key="2">
    <source>
        <dbReference type="EMBL" id="ALJ28331.1"/>
    </source>
</evidence>
<sequence length="194" mass="21146">MNAPGASIVHHPAEVELFEDTLTCDVSLPAVFEPGGGAIRAGAAEMLLRSVALVEDSRGTDDSDERGAEGSQQLARLEARMDLALVLLGRLLRQSTQALPLRPVRWSRRGLRLELGQRTGAVQGSAGIVRLQPADWLPDHIELPVQVLGEAASGNGGLYLWLRLQSTGDALDTALERHLFRLHRRQVADSRRPR</sequence>
<keyword evidence="2" id="KW-0675">Receptor</keyword>
<dbReference type="Pfam" id="PF16823">
    <property type="entry name" value="tPilZ"/>
    <property type="match status" value="1"/>
</dbReference>
<proteinExistence type="predicted"/>
<reference evidence="2 3" key="1">
    <citation type="journal article" date="2015" name="Genome Announc.">
        <title>Complete Genome Sequencing of Stenotrophomonas acidaminiphila ZAC14D2_NAIMI4_2, a Multidrug-Resistant Strain Isolated from Sediments of a Polluted River in Mexico, Uncovers New Antibiotic Resistance Genes and a Novel Class-II Lasso Peptide Biosynthesis Gene Cluster.</title>
        <authorList>
            <person name="Vinuesa P."/>
            <person name="Ochoa-Sanchez L.E."/>
        </authorList>
    </citation>
    <scope>NUCLEOTIDE SEQUENCE [LARGE SCALE GENOMIC DNA]</scope>
    <source>
        <strain evidence="2 3">ZAC14D2_NAIMI4_2</strain>
    </source>
</reference>
<dbReference type="PATRIC" id="fig|128780.6.peg.1963"/>
<dbReference type="OrthoDB" id="9151696at2"/>
<evidence type="ECO:0000259" key="1">
    <source>
        <dbReference type="Pfam" id="PF16823"/>
    </source>
</evidence>
<accession>A0A0S1B051</accession>
<organism evidence="2 3">
    <name type="scientific">Stenotrophomonas acidaminiphila</name>
    <dbReference type="NCBI Taxonomy" id="128780"/>
    <lineage>
        <taxon>Bacteria</taxon>
        <taxon>Pseudomonadati</taxon>
        <taxon>Pseudomonadota</taxon>
        <taxon>Gammaproteobacteria</taxon>
        <taxon>Lysobacterales</taxon>
        <taxon>Lysobacteraceae</taxon>
        <taxon>Stenotrophomonas</taxon>
    </lineage>
</organism>
<protein>
    <submittedName>
        <fullName evidence="2">Atypical PilZ domain, cyclic di-GMP receptor</fullName>
    </submittedName>
</protein>
<dbReference type="KEGG" id="sacz:AOT14_19540"/>
<name>A0A0S1B051_9GAMM</name>
<evidence type="ECO:0000313" key="3">
    <source>
        <dbReference type="Proteomes" id="UP000061010"/>
    </source>
</evidence>
<keyword evidence="3" id="KW-1185">Reference proteome</keyword>